<dbReference type="InterPro" id="IPR038765">
    <property type="entry name" value="Papain-like_cys_pep_sf"/>
</dbReference>
<feature type="compositionally biased region" description="Basic and acidic residues" evidence="1">
    <location>
        <begin position="311"/>
        <end position="321"/>
    </location>
</feature>
<gene>
    <name evidence="3" type="ORF">GCM10025864_42160</name>
</gene>
<organism evidence="3 4">
    <name type="scientific">Luteimicrobium album</name>
    <dbReference type="NCBI Taxonomy" id="1054550"/>
    <lineage>
        <taxon>Bacteria</taxon>
        <taxon>Bacillati</taxon>
        <taxon>Actinomycetota</taxon>
        <taxon>Actinomycetes</taxon>
        <taxon>Micrococcales</taxon>
        <taxon>Luteimicrobium</taxon>
    </lineage>
</organism>
<comment type="caution">
    <text evidence="3">The sequence shown here is derived from an EMBL/GenBank/DDBJ whole genome shotgun (WGS) entry which is preliminary data.</text>
</comment>
<dbReference type="SUPFAM" id="SSF54001">
    <property type="entry name" value="Cysteine proteinases"/>
    <property type="match status" value="1"/>
</dbReference>
<dbReference type="InterPro" id="IPR002931">
    <property type="entry name" value="Transglutaminase-like"/>
</dbReference>
<proteinExistence type="predicted"/>
<reference evidence="4" key="1">
    <citation type="journal article" date="2019" name="Int. J. Syst. Evol. Microbiol.">
        <title>The Global Catalogue of Microorganisms (GCM) 10K type strain sequencing project: providing services to taxonomists for standard genome sequencing and annotation.</title>
        <authorList>
            <consortium name="The Broad Institute Genomics Platform"/>
            <consortium name="The Broad Institute Genome Sequencing Center for Infectious Disease"/>
            <person name="Wu L."/>
            <person name="Ma J."/>
        </authorList>
    </citation>
    <scope>NUCLEOTIDE SEQUENCE [LARGE SCALE GENOMIC DNA]</scope>
    <source>
        <strain evidence="4">NBRC 106348</strain>
    </source>
</reference>
<name>A0ABQ6I736_9MICO</name>
<feature type="region of interest" description="Disordered" evidence="1">
    <location>
        <begin position="1"/>
        <end position="40"/>
    </location>
</feature>
<feature type="domain" description="Transglutaminase-like" evidence="2">
    <location>
        <begin position="108"/>
        <end position="164"/>
    </location>
</feature>
<feature type="region of interest" description="Disordered" evidence="1">
    <location>
        <begin position="299"/>
        <end position="321"/>
    </location>
</feature>
<evidence type="ECO:0000259" key="2">
    <source>
        <dbReference type="Pfam" id="PF01841"/>
    </source>
</evidence>
<evidence type="ECO:0000313" key="4">
    <source>
        <dbReference type="Proteomes" id="UP001157091"/>
    </source>
</evidence>
<evidence type="ECO:0000313" key="3">
    <source>
        <dbReference type="EMBL" id="GMA26457.1"/>
    </source>
</evidence>
<dbReference type="RefSeq" id="WP_284294733.1">
    <property type="nucleotide sequence ID" value="NZ_BSUK01000001.1"/>
</dbReference>
<sequence>MDILDTLESLDTPAGADVAPPSLDDYATQSPFSDPGDHAGLLDAVATDPESLHRAVTRTILHYRGEAHRLTDAQLRDVDSRWVATILDRATERQPGPLDATRPDACVVGGCCRDHALLSVAILRQHGVPARTRLGFAGYFEAGYSHDHVVAERWDGERWVRFDPELGQDDFPFDVHDLPTGEGAPFETAAEAWLAYRAGRTDLATYGVAPGAVGLEGPSFVQRYVLADVAHRHRCETLLWDGWGAMVPPGEEPDDAQLALTDELAVLTARADGDPDPVGPAASALAARWATDPRVNPGGRVLSFTPLEPDAAPREVSLDTP</sequence>
<accession>A0ABQ6I736</accession>
<keyword evidence="4" id="KW-1185">Reference proteome</keyword>
<dbReference type="Pfam" id="PF01841">
    <property type="entry name" value="Transglut_core"/>
    <property type="match status" value="1"/>
</dbReference>
<evidence type="ECO:0000256" key="1">
    <source>
        <dbReference type="SAM" id="MobiDB-lite"/>
    </source>
</evidence>
<dbReference type="EMBL" id="BSUK01000001">
    <property type="protein sequence ID" value="GMA26457.1"/>
    <property type="molecule type" value="Genomic_DNA"/>
</dbReference>
<dbReference type="Proteomes" id="UP001157091">
    <property type="component" value="Unassembled WGS sequence"/>
</dbReference>
<protein>
    <recommendedName>
        <fullName evidence="2">Transglutaminase-like domain-containing protein</fullName>
    </recommendedName>
</protein>
<dbReference type="Gene3D" id="3.10.620.30">
    <property type="match status" value="1"/>
</dbReference>